<dbReference type="HOGENOM" id="CLU_003292_7_1_1"/>
<dbReference type="EMBL" id="KN832587">
    <property type="protein sequence ID" value="KII83019.1"/>
    <property type="molecule type" value="Genomic_DNA"/>
</dbReference>
<evidence type="ECO:0000313" key="3">
    <source>
        <dbReference type="Proteomes" id="UP000053263"/>
    </source>
</evidence>
<gene>
    <name evidence="2" type="ORF">PLICRDRAFT_119933</name>
</gene>
<keyword evidence="1" id="KW-0238">DNA-binding</keyword>
<evidence type="ECO:0000256" key="1">
    <source>
        <dbReference type="ARBA" id="ARBA00023125"/>
    </source>
</evidence>
<dbReference type="Proteomes" id="UP000053263">
    <property type="component" value="Unassembled WGS sequence"/>
</dbReference>
<dbReference type="InterPro" id="IPR010998">
    <property type="entry name" value="Integrase_recombinase_N"/>
</dbReference>
<reference evidence="2 3" key="1">
    <citation type="submission" date="2014-06" db="EMBL/GenBank/DDBJ databases">
        <title>Evolutionary Origins and Diversification of the Mycorrhizal Mutualists.</title>
        <authorList>
            <consortium name="DOE Joint Genome Institute"/>
            <consortium name="Mycorrhizal Genomics Consortium"/>
            <person name="Kohler A."/>
            <person name="Kuo A."/>
            <person name="Nagy L.G."/>
            <person name="Floudas D."/>
            <person name="Copeland A."/>
            <person name="Barry K.W."/>
            <person name="Cichocki N."/>
            <person name="Veneault-Fourrey C."/>
            <person name="LaButti K."/>
            <person name="Lindquist E.A."/>
            <person name="Lipzen A."/>
            <person name="Lundell T."/>
            <person name="Morin E."/>
            <person name="Murat C."/>
            <person name="Riley R."/>
            <person name="Ohm R."/>
            <person name="Sun H."/>
            <person name="Tunlid A."/>
            <person name="Henrissat B."/>
            <person name="Grigoriev I.V."/>
            <person name="Hibbett D.S."/>
            <person name="Martin F."/>
        </authorList>
    </citation>
    <scope>NUCLEOTIDE SEQUENCE [LARGE SCALE GENOMIC DNA]</scope>
    <source>
        <strain evidence="2 3">FD-325 SS-3</strain>
    </source>
</reference>
<proteinExistence type="predicted"/>
<dbReference type="OrthoDB" id="2506773at2759"/>
<protein>
    <submittedName>
        <fullName evidence="2">Uncharacterized protein</fullName>
    </submittedName>
</protein>
<dbReference type="GO" id="GO:0003677">
    <property type="term" value="F:DNA binding"/>
    <property type="evidence" value="ECO:0007669"/>
    <property type="project" value="UniProtKB-KW"/>
</dbReference>
<name>A0A0C9T1G2_PLICR</name>
<dbReference type="Gene3D" id="1.10.150.130">
    <property type="match status" value="1"/>
</dbReference>
<organism evidence="2 3">
    <name type="scientific">Plicaturopsis crispa FD-325 SS-3</name>
    <dbReference type="NCBI Taxonomy" id="944288"/>
    <lineage>
        <taxon>Eukaryota</taxon>
        <taxon>Fungi</taxon>
        <taxon>Dikarya</taxon>
        <taxon>Basidiomycota</taxon>
        <taxon>Agaricomycotina</taxon>
        <taxon>Agaricomycetes</taxon>
        <taxon>Agaricomycetidae</taxon>
        <taxon>Amylocorticiales</taxon>
        <taxon>Amylocorticiaceae</taxon>
        <taxon>Plicatura</taxon>
        <taxon>Plicaturopsis crispa</taxon>
    </lineage>
</organism>
<evidence type="ECO:0000313" key="2">
    <source>
        <dbReference type="EMBL" id="KII83019.1"/>
    </source>
</evidence>
<sequence>MPLRTSDERTRKPRKPKIGNTIVPSSYRPFVLASDRLRDWNTPYSTSFISQARQFLGGPAYDHMREVALISCEPKTRSGYGAGLLRFTQYCDALGIPEADRMPASELLLAGFASSAAAKVSGGAADTWLAGVHKWHVIHSAPWHGGALLSAVLTGVEKCTPATSRRELRPPITFEHMQALFAGLNLKNTRDAAVWAVASVAYWACCRYDHHLVLVHLML</sequence>
<dbReference type="AlphaFoldDB" id="A0A0C9T1G2"/>
<accession>A0A0C9T1G2</accession>
<keyword evidence="3" id="KW-1185">Reference proteome</keyword>